<reference evidence="9" key="1">
    <citation type="submission" date="2018-02" db="EMBL/GenBank/DDBJ databases">
        <title>Rhizophora mucronata_Transcriptome.</title>
        <authorList>
            <person name="Meera S.P."/>
            <person name="Sreeshan A."/>
            <person name="Augustine A."/>
        </authorList>
    </citation>
    <scope>NUCLEOTIDE SEQUENCE</scope>
    <source>
        <tissue evidence="9">Leaf</tissue>
    </source>
</reference>
<evidence type="ECO:0000256" key="3">
    <source>
        <dbReference type="ARBA" id="ARBA00022771"/>
    </source>
</evidence>
<dbReference type="SMART" id="SM00184">
    <property type="entry name" value="RING"/>
    <property type="match status" value="1"/>
</dbReference>
<evidence type="ECO:0000256" key="5">
    <source>
        <dbReference type="ARBA" id="ARBA00023136"/>
    </source>
</evidence>
<dbReference type="EMBL" id="GGEC01046835">
    <property type="protein sequence ID" value="MBX27319.1"/>
    <property type="molecule type" value="Transcribed_RNA"/>
</dbReference>
<evidence type="ECO:0000256" key="1">
    <source>
        <dbReference type="ARBA" id="ARBA00004370"/>
    </source>
</evidence>
<feature type="domain" description="RING-type" evidence="7">
    <location>
        <begin position="55"/>
        <end position="139"/>
    </location>
</feature>
<evidence type="ECO:0000313" key="8">
    <source>
        <dbReference type="EMBL" id="MBX27298.1"/>
    </source>
</evidence>
<proteinExistence type="predicted"/>
<evidence type="ECO:0000313" key="9">
    <source>
        <dbReference type="EMBL" id="MBX27319.1"/>
    </source>
</evidence>
<evidence type="ECO:0000256" key="6">
    <source>
        <dbReference type="PROSITE-ProRule" id="PRU00175"/>
    </source>
</evidence>
<dbReference type="Pfam" id="PF13639">
    <property type="entry name" value="zf-RING_2"/>
    <property type="match status" value="1"/>
</dbReference>
<dbReference type="InterPro" id="IPR013083">
    <property type="entry name" value="Znf_RING/FYVE/PHD"/>
</dbReference>
<dbReference type="EMBL" id="GGEC01046828">
    <property type="protein sequence ID" value="MBX27312.1"/>
    <property type="molecule type" value="Transcribed_RNA"/>
</dbReference>
<dbReference type="PROSITE" id="PS50089">
    <property type="entry name" value="ZF_RING_2"/>
    <property type="match status" value="1"/>
</dbReference>
<keyword evidence="3 6" id="KW-0863">Zinc-finger</keyword>
<dbReference type="SUPFAM" id="SSF57850">
    <property type="entry name" value="RING/U-box"/>
    <property type="match status" value="1"/>
</dbReference>
<dbReference type="Gene3D" id="3.30.40.10">
    <property type="entry name" value="Zinc/RING finger domain, C3HC4 (zinc finger)"/>
    <property type="match status" value="1"/>
</dbReference>
<dbReference type="GO" id="GO:0016020">
    <property type="term" value="C:membrane"/>
    <property type="evidence" value="ECO:0007669"/>
    <property type="project" value="UniProtKB-SubCell"/>
</dbReference>
<comment type="subcellular location">
    <subcellularLocation>
        <location evidence="1">Membrane</location>
    </subcellularLocation>
</comment>
<dbReference type="PANTHER" id="PTHR46151">
    <property type="entry name" value="NEP1-INTERACTING PROTEIN-LIKE 2"/>
    <property type="match status" value="1"/>
</dbReference>
<evidence type="ECO:0000256" key="4">
    <source>
        <dbReference type="ARBA" id="ARBA00022833"/>
    </source>
</evidence>
<protein>
    <submittedName>
        <fullName evidence="8">NEP1-interacting protein-like 2 isoform X2</fullName>
    </submittedName>
    <submittedName>
        <fullName evidence="9">Ribulose-phosphate 3-epimeraseic</fullName>
    </submittedName>
</protein>
<keyword evidence="5" id="KW-0472">Membrane</keyword>
<keyword evidence="4" id="KW-0862">Zinc</keyword>
<keyword evidence="2" id="KW-0479">Metal-binding</keyword>
<organism evidence="9">
    <name type="scientific">Rhizophora mucronata</name>
    <name type="common">Asiatic mangrove</name>
    <dbReference type="NCBI Taxonomy" id="61149"/>
    <lineage>
        <taxon>Eukaryota</taxon>
        <taxon>Viridiplantae</taxon>
        <taxon>Streptophyta</taxon>
        <taxon>Embryophyta</taxon>
        <taxon>Tracheophyta</taxon>
        <taxon>Spermatophyta</taxon>
        <taxon>Magnoliopsida</taxon>
        <taxon>eudicotyledons</taxon>
        <taxon>Gunneridae</taxon>
        <taxon>Pentapetalae</taxon>
        <taxon>rosids</taxon>
        <taxon>fabids</taxon>
        <taxon>Malpighiales</taxon>
        <taxon>Rhizophoraceae</taxon>
        <taxon>Rhizophora</taxon>
    </lineage>
</organism>
<name>A0A2P2MAS7_RHIMU</name>
<dbReference type="PANTHER" id="PTHR46151:SF18">
    <property type="entry name" value="NEP1-INTERACTING PROTEIN-LIKE 2"/>
    <property type="match status" value="1"/>
</dbReference>
<evidence type="ECO:0000259" key="7">
    <source>
        <dbReference type="PROSITE" id="PS50089"/>
    </source>
</evidence>
<dbReference type="EMBL" id="GGEC01046814">
    <property type="protein sequence ID" value="MBX27298.1"/>
    <property type="molecule type" value="Transcribed_RNA"/>
</dbReference>
<dbReference type="AlphaFoldDB" id="A0A2P2MAS7"/>
<sequence>MSLFFDEQVRIANIRYDEIHDVYDEVASRGLSGDSLRKLPCHTLDETKTKQTICCTICLQVHSLLPPLFHSGFDSKVDVDSIYSSFLFVALVTELSIYGSWQDIERGEIARSLPRCHHTFHLACVDKWLVRHGSCPICRQDV</sequence>
<evidence type="ECO:0000256" key="2">
    <source>
        <dbReference type="ARBA" id="ARBA00022723"/>
    </source>
</evidence>
<dbReference type="InterPro" id="IPR001841">
    <property type="entry name" value="Znf_RING"/>
</dbReference>
<accession>A0A2P2MAS7</accession>
<dbReference type="GO" id="GO:0008270">
    <property type="term" value="F:zinc ion binding"/>
    <property type="evidence" value="ECO:0007669"/>
    <property type="project" value="UniProtKB-KW"/>
</dbReference>